<evidence type="ECO:0000313" key="7">
    <source>
        <dbReference type="EMBL" id="CAK6964256.1"/>
    </source>
</evidence>
<organism evidence="7 8">
    <name type="scientific">Scomber scombrus</name>
    <name type="common">Atlantic mackerel</name>
    <name type="synonym">Scomber vernalis</name>
    <dbReference type="NCBI Taxonomy" id="13677"/>
    <lineage>
        <taxon>Eukaryota</taxon>
        <taxon>Metazoa</taxon>
        <taxon>Chordata</taxon>
        <taxon>Craniata</taxon>
        <taxon>Vertebrata</taxon>
        <taxon>Euteleostomi</taxon>
        <taxon>Actinopterygii</taxon>
        <taxon>Neopterygii</taxon>
        <taxon>Teleostei</taxon>
        <taxon>Neoteleostei</taxon>
        <taxon>Acanthomorphata</taxon>
        <taxon>Pelagiaria</taxon>
        <taxon>Scombriformes</taxon>
        <taxon>Scombridae</taxon>
        <taxon>Scomber</taxon>
    </lineage>
</organism>
<keyword evidence="3 6" id="KW-0812">Transmembrane</keyword>
<sequence length="141" mass="15655">MSHINTTQLQSLLLSFLQHYLNSTSILPLPTSQNYTTQQAVHHKAGARVHTQAPGIMYILLVVGMFSFFTFGIMLSYIRSKKLESSHDPYHQYIAHDWTKAKTPSWAVAQALRAVADNGASSKEPVIICNPATTGEAVRLE</sequence>
<feature type="transmembrane region" description="Helical" evidence="6">
    <location>
        <begin position="56"/>
        <end position="78"/>
    </location>
</feature>
<dbReference type="GO" id="GO:0044325">
    <property type="term" value="F:transmembrane transporter binding"/>
    <property type="evidence" value="ECO:0007669"/>
    <property type="project" value="TreeGrafter"/>
</dbReference>
<dbReference type="Pfam" id="PF02060">
    <property type="entry name" value="ISK_Channel"/>
    <property type="match status" value="1"/>
</dbReference>
<evidence type="ECO:0000313" key="8">
    <source>
        <dbReference type="Proteomes" id="UP001314229"/>
    </source>
</evidence>
<dbReference type="PANTHER" id="PTHR15282">
    <property type="entry name" value="POTASSIUM VOLTAGE-GATED CHANNEL SUBFAMILY E MEMBER 1, 3"/>
    <property type="match status" value="1"/>
</dbReference>
<comment type="caution">
    <text evidence="7">The sequence shown here is derived from an EMBL/GenBank/DDBJ whole genome shotgun (WGS) entry which is preliminary data.</text>
</comment>
<evidence type="ECO:0000256" key="5">
    <source>
        <dbReference type="ARBA" id="ARBA00023136"/>
    </source>
</evidence>
<keyword evidence="8" id="KW-1185">Reference proteome</keyword>
<dbReference type="GO" id="GO:0008076">
    <property type="term" value="C:voltage-gated potassium channel complex"/>
    <property type="evidence" value="ECO:0007669"/>
    <property type="project" value="TreeGrafter"/>
</dbReference>
<dbReference type="GO" id="GO:1902282">
    <property type="term" value="F:voltage-gated potassium channel activity involved in ventricular cardiac muscle cell action potential repolarization"/>
    <property type="evidence" value="ECO:0007669"/>
    <property type="project" value="TreeGrafter"/>
</dbReference>
<dbReference type="AlphaFoldDB" id="A0AAV1NXP4"/>
<dbReference type="Proteomes" id="UP001314229">
    <property type="component" value="Unassembled WGS sequence"/>
</dbReference>
<evidence type="ECO:0000256" key="2">
    <source>
        <dbReference type="ARBA" id="ARBA00005688"/>
    </source>
</evidence>
<evidence type="ECO:0000256" key="4">
    <source>
        <dbReference type="ARBA" id="ARBA00022989"/>
    </source>
</evidence>
<dbReference type="GO" id="GO:0086091">
    <property type="term" value="P:regulation of heart rate by cardiac conduction"/>
    <property type="evidence" value="ECO:0007669"/>
    <property type="project" value="TreeGrafter"/>
</dbReference>
<dbReference type="GO" id="GO:0097623">
    <property type="term" value="P:potassium ion export across plasma membrane"/>
    <property type="evidence" value="ECO:0007669"/>
    <property type="project" value="TreeGrafter"/>
</dbReference>
<keyword evidence="5 6" id="KW-0472">Membrane</keyword>
<dbReference type="GO" id="GO:0005251">
    <property type="term" value="F:delayed rectifier potassium channel activity"/>
    <property type="evidence" value="ECO:0007669"/>
    <property type="project" value="TreeGrafter"/>
</dbReference>
<keyword evidence="4 6" id="KW-1133">Transmembrane helix</keyword>
<accession>A0AAV1NXP4</accession>
<comment type="subcellular location">
    <subcellularLocation>
        <location evidence="1">Membrane</location>
        <topology evidence="1">Single-pass membrane protein</topology>
    </subcellularLocation>
</comment>
<dbReference type="InterPro" id="IPR000369">
    <property type="entry name" value="K_chnl_KCNE"/>
</dbReference>
<comment type="similarity">
    <text evidence="2">Belongs to the potassium channel KCNE family.</text>
</comment>
<gene>
    <name evidence="7" type="ORF">FSCOSCO3_A023464</name>
</gene>
<evidence type="ECO:0000256" key="6">
    <source>
        <dbReference type="SAM" id="Phobius"/>
    </source>
</evidence>
<reference evidence="7 8" key="1">
    <citation type="submission" date="2024-01" db="EMBL/GenBank/DDBJ databases">
        <authorList>
            <person name="Alioto T."/>
            <person name="Alioto T."/>
            <person name="Gomez Garrido J."/>
        </authorList>
    </citation>
    <scope>NUCLEOTIDE SEQUENCE [LARGE SCALE GENOMIC DNA]</scope>
</reference>
<evidence type="ECO:0000256" key="3">
    <source>
        <dbReference type="ARBA" id="ARBA00022692"/>
    </source>
</evidence>
<evidence type="ECO:0000256" key="1">
    <source>
        <dbReference type="ARBA" id="ARBA00004167"/>
    </source>
</evidence>
<proteinExistence type="inferred from homology"/>
<dbReference type="GO" id="GO:0015459">
    <property type="term" value="F:potassium channel regulator activity"/>
    <property type="evidence" value="ECO:0007669"/>
    <property type="project" value="TreeGrafter"/>
</dbReference>
<protein>
    <submittedName>
        <fullName evidence="7">Potassium voltage-gated channel subfamily E member 1</fullName>
    </submittedName>
</protein>
<dbReference type="PRINTS" id="PR00168">
    <property type="entry name" value="KCNECHANNEL"/>
</dbReference>
<dbReference type="EMBL" id="CAWUFR010000071">
    <property type="protein sequence ID" value="CAK6964256.1"/>
    <property type="molecule type" value="Genomic_DNA"/>
</dbReference>
<dbReference type="GO" id="GO:0060307">
    <property type="term" value="P:regulation of ventricular cardiac muscle cell membrane repolarization"/>
    <property type="evidence" value="ECO:0007669"/>
    <property type="project" value="TreeGrafter"/>
</dbReference>
<name>A0AAV1NXP4_SCOSC</name>
<dbReference type="PANTHER" id="PTHR15282:SF10">
    <property type="entry name" value="POTASSIUM VOLTAGE-GATED CHANNEL SUBFAMILY E MEMBER 1"/>
    <property type="match status" value="1"/>
</dbReference>